<evidence type="ECO:0000313" key="1">
    <source>
        <dbReference type="EMBL" id="GCC36175.1"/>
    </source>
</evidence>
<accession>A0A401T0M4</accession>
<sequence length="81" mass="9650">MGGKFVQFVVMYLQHAKNNHKFECTEQKSLLFLKPICISSLLKDIRAINFNHDINDCHYSAAWIWDTSRKWTVEHRSMQHL</sequence>
<name>A0A401T0M4_CHIPU</name>
<protein>
    <submittedName>
        <fullName evidence="1">Uncharacterized protein</fullName>
    </submittedName>
</protein>
<proteinExistence type="predicted"/>
<keyword evidence="2" id="KW-1185">Reference proteome</keyword>
<dbReference type="AlphaFoldDB" id="A0A401T0M4"/>
<organism evidence="1 2">
    <name type="scientific">Chiloscyllium punctatum</name>
    <name type="common">Brownbanded bambooshark</name>
    <name type="synonym">Hemiscyllium punctatum</name>
    <dbReference type="NCBI Taxonomy" id="137246"/>
    <lineage>
        <taxon>Eukaryota</taxon>
        <taxon>Metazoa</taxon>
        <taxon>Chordata</taxon>
        <taxon>Craniata</taxon>
        <taxon>Vertebrata</taxon>
        <taxon>Chondrichthyes</taxon>
        <taxon>Elasmobranchii</taxon>
        <taxon>Galeomorphii</taxon>
        <taxon>Galeoidea</taxon>
        <taxon>Orectolobiformes</taxon>
        <taxon>Hemiscylliidae</taxon>
        <taxon>Chiloscyllium</taxon>
    </lineage>
</organism>
<evidence type="ECO:0000313" key="2">
    <source>
        <dbReference type="Proteomes" id="UP000287033"/>
    </source>
</evidence>
<reference evidence="1 2" key="1">
    <citation type="journal article" date="2018" name="Nat. Ecol. Evol.">
        <title>Shark genomes provide insights into elasmobranch evolution and the origin of vertebrates.</title>
        <authorList>
            <person name="Hara Y"/>
            <person name="Yamaguchi K"/>
            <person name="Onimaru K"/>
            <person name="Kadota M"/>
            <person name="Koyanagi M"/>
            <person name="Keeley SD"/>
            <person name="Tatsumi K"/>
            <person name="Tanaka K"/>
            <person name="Motone F"/>
            <person name="Kageyama Y"/>
            <person name="Nozu R"/>
            <person name="Adachi N"/>
            <person name="Nishimura O"/>
            <person name="Nakagawa R"/>
            <person name="Tanegashima C"/>
            <person name="Kiyatake I"/>
            <person name="Matsumoto R"/>
            <person name="Murakumo K"/>
            <person name="Nishida K"/>
            <person name="Terakita A"/>
            <person name="Kuratani S"/>
            <person name="Sato K"/>
            <person name="Hyodo S Kuraku.S."/>
        </authorList>
    </citation>
    <scope>NUCLEOTIDE SEQUENCE [LARGE SCALE GENOMIC DNA]</scope>
</reference>
<dbReference type="Proteomes" id="UP000287033">
    <property type="component" value="Unassembled WGS sequence"/>
</dbReference>
<dbReference type="EMBL" id="BEZZ01000793">
    <property type="protein sequence ID" value="GCC36175.1"/>
    <property type="molecule type" value="Genomic_DNA"/>
</dbReference>
<comment type="caution">
    <text evidence="1">The sequence shown here is derived from an EMBL/GenBank/DDBJ whole genome shotgun (WGS) entry which is preliminary data.</text>
</comment>
<gene>
    <name evidence="1" type="ORF">chiPu_0014667</name>
</gene>